<dbReference type="GO" id="GO:0005886">
    <property type="term" value="C:plasma membrane"/>
    <property type="evidence" value="ECO:0007669"/>
    <property type="project" value="UniProtKB-SubCell"/>
</dbReference>
<evidence type="ECO:0000256" key="3">
    <source>
        <dbReference type="ARBA" id="ARBA00022448"/>
    </source>
</evidence>
<keyword evidence="12 13" id="KW-0472">Membrane</keyword>
<comment type="function">
    <text evidence="13">Mediates zinc uptake. May also transport other divalent cations.</text>
</comment>
<reference evidence="14" key="1">
    <citation type="submission" date="2021-08" db="EMBL/GenBank/DDBJ databases">
        <title>Comparative analyses of Brucepasteria parasyntrophica and Teretinema zuelzerae.</title>
        <authorList>
            <person name="Song Y."/>
            <person name="Brune A."/>
        </authorList>
    </citation>
    <scope>NUCLEOTIDE SEQUENCE</scope>
    <source>
        <strain evidence="14">DSM 1903</strain>
    </source>
</reference>
<evidence type="ECO:0000256" key="13">
    <source>
        <dbReference type="HAMAP-Rule" id="MF_00548"/>
    </source>
</evidence>
<keyword evidence="9 13" id="KW-1133">Transmembrane helix</keyword>
<dbReference type="InterPro" id="IPR003689">
    <property type="entry name" value="ZIP"/>
</dbReference>
<dbReference type="GO" id="GO:0046872">
    <property type="term" value="F:metal ion binding"/>
    <property type="evidence" value="ECO:0007669"/>
    <property type="project" value="UniProtKB-KW"/>
</dbReference>
<feature type="transmembrane region" description="Helical" evidence="13">
    <location>
        <begin position="224"/>
        <end position="241"/>
    </location>
</feature>
<feature type="transmembrane region" description="Helical" evidence="13">
    <location>
        <begin position="41"/>
        <end position="58"/>
    </location>
</feature>
<gene>
    <name evidence="13 14" type="primary">zupT</name>
    <name evidence="14" type="ORF">K7J14_03505</name>
</gene>
<dbReference type="NCBIfam" id="NF003243">
    <property type="entry name" value="PRK04201.1"/>
    <property type="match status" value="1"/>
</dbReference>
<keyword evidence="8 13" id="KW-0864">Zinc transport</keyword>
<feature type="transmembrane region" description="Helical" evidence="13">
    <location>
        <begin position="253"/>
        <end position="272"/>
    </location>
</feature>
<dbReference type="InterPro" id="IPR023498">
    <property type="entry name" value="Zn_transptr_ZupT"/>
</dbReference>
<keyword evidence="4 13" id="KW-1003">Cell membrane</keyword>
<dbReference type="EMBL" id="JAINWA010000001">
    <property type="protein sequence ID" value="MCD1653764.1"/>
    <property type="molecule type" value="Genomic_DNA"/>
</dbReference>
<evidence type="ECO:0000256" key="5">
    <source>
        <dbReference type="ARBA" id="ARBA00022692"/>
    </source>
</evidence>
<feature type="binding site" description="M1 metal binding site" evidence="13">
    <location>
        <position position="169"/>
    </location>
    <ligand>
        <name>Zn(2+)</name>
        <dbReference type="ChEBI" id="CHEBI:29105"/>
    </ligand>
</feature>
<feature type="binding site" description="M1 metal binding site" evidence="13">
    <location>
        <position position="144"/>
    </location>
    <ligand>
        <name>Zn(2+)</name>
        <dbReference type="ChEBI" id="CHEBI:29105"/>
    </ligand>
</feature>
<evidence type="ECO:0000256" key="6">
    <source>
        <dbReference type="ARBA" id="ARBA00022723"/>
    </source>
</evidence>
<evidence type="ECO:0000256" key="8">
    <source>
        <dbReference type="ARBA" id="ARBA00022906"/>
    </source>
</evidence>
<keyword evidence="5 13" id="KW-0812">Transmembrane</keyword>
<dbReference type="PANTHER" id="PTHR11040:SF205">
    <property type="entry name" value="ZINC TRANSPORTER ZUPT"/>
    <property type="match status" value="1"/>
</dbReference>
<evidence type="ECO:0000256" key="4">
    <source>
        <dbReference type="ARBA" id="ARBA00022475"/>
    </source>
</evidence>
<proteinExistence type="inferred from homology"/>
<evidence type="ECO:0000256" key="12">
    <source>
        <dbReference type="ARBA" id="ARBA00023136"/>
    </source>
</evidence>
<dbReference type="GO" id="GO:0005385">
    <property type="term" value="F:zinc ion transmembrane transporter activity"/>
    <property type="evidence" value="ECO:0007669"/>
    <property type="project" value="UniProtKB-UniRule"/>
</dbReference>
<feature type="binding site" description="M2 metal binding site" evidence="13">
    <location>
        <position position="202"/>
    </location>
    <ligand>
        <name>Fe(2+)</name>
        <dbReference type="ChEBI" id="CHEBI:29033"/>
    </ligand>
</feature>
<evidence type="ECO:0000256" key="9">
    <source>
        <dbReference type="ARBA" id="ARBA00022989"/>
    </source>
</evidence>
<keyword evidence="11 13" id="KW-0406">Ion transport</keyword>
<protein>
    <recommendedName>
        <fullName evidence="13">Zinc transporter ZupT</fullName>
    </recommendedName>
</protein>
<comment type="caution">
    <text evidence="13">Lacks conserved residue(s) required for the propagation of feature annotation.</text>
</comment>
<feature type="binding site" description="M2 metal binding site" evidence="13">
    <location>
        <position position="173"/>
    </location>
    <ligand>
        <name>Fe(2+)</name>
        <dbReference type="ChEBI" id="CHEBI:29033"/>
    </ligand>
</feature>
<evidence type="ECO:0000313" key="14">
    <source>
        <dbReference type="EMBL" id="MCD1653764.1"/>
    </source>
</evidence>
<keyword evidence="3 13" id="KW-0813">Transport</keyword>
<keyword evidence="6" id="KW-0479">Metal-binding</keyword>
<keyword evidence="10" id="KW-0408">Iron</keyword>
<accession>A0AAE3EHT2</accession>
<evidence type="ECO:0000256" key="11">
    <source>
        <dbReference type="ARBA" id="ARBA00023065"/>
    </source>
</evidence>
<feature type="transmembrane region" description="Helical" evidence="13">
    <location>
        <begin position="191"/>
        <end position="212"/>
    </location>
</feature>
<sequence length="273" mass="29259">MKEEFVTSNLWFAFSLTLFAGLSTGIGSLIGLLSKKFNPRLLTVALGFSAGVMIYVSMIEIFAKAKDSLSIALGPKMGYVWTVVAFFAGIFVIAFIDKVIPSYENPHELNVAKKIESASEKEKRKLLRMGAFSALAIGIHNFPEGLATFMSGLTNPTLGVSIAVAIAIHNIPEGLAVSAPIFYATKSRRKAFTLSFLSGLAEPLGALIGYFLLRTVFTESTFGLIFAGVSGIMVYISLDELLPTAEEFGEHHLAIGGLIAGMMVMAASLLLFA</sequence>
<evidence type="ECO:0000256" key="1">
    <source>
        <dbReference type="ARBA" id="ARBA00004651"/>
    </source>
</evidence>
<dbReference type="AlphaFoldDB" id="A0AAE3EHT2"/>
<dbReference type="HAMAP" id="MF_00548">
    <property type="entry name" value="ZupT"/>
    <property type="match status" value="1"/>
</dbReference>
<evidence type="ECO:0000313" key="15">
    <source>
        <dbReference type="Proteomes" id="UP001198163"/>
    </source>
</evidence>
<feature type="binding site" description="M2 metal binding site" evidence="13">
    <location>
        <position position="141"/>
    </location>
    <ligand>
        <name>Fe(2+)</name>
        <dbReference type="ChEBI" id="CHEBI:29033"/>
    </ligand>
</feature>
<comment type="caution">
    <text evidence="14">The sequence shown here is derived from an EMBL/GenBank/DDBJ whole genome shotgun (WGS) entry which is preliminary data.</text>
</comment>
<comment type="similarity">
    <text evidence="2 13">Belongs to the ZIP transporter (TC 2.A.5) family. ZupT subfamily.</text>
</comment>
<keyword evidence="7 13" id="KW-0862">Zinc</keyword>
<evidence type="ECO:0000256" key="7">
    <source>
        <dbReference type="ARBA" id="ARBA00022833"/>
    </source>
</evidence>
<evidence type="ECO:0000256" key="2">
    <source>
        <dbReference type="ARBA" id="ARBA00009703"/>
    </source>
</evidence>
<keyword evidence="15" id="KW-1185">Reference proteome</keyword>
<dbReference type="Proteomes" id="UP001198163">
    <property type="component" value="Unassembled WGS sequence"/>
</dbReference>
<dbReference type="Pfam" id="PF02535">
    <property type="entry name" value="Zip"/>
    <property type="match status" value="1"/>
</dbReference>
<comment type="catalytic activity">
    <reaction evidence="13">
        <text>Zn(2+)(in) = Zn(2+)(out)</text>
        <dbReference type="Rhea" id="RHEA:29351"/>
        <dbReference type="ChEBI" id="CHEBI:29105"/>
    </reaction>
</comment>
<dbReference type="PANTHER" id="PTHR11040">
    <property type="entry name" value="ZINC/IRON TRANSPORTER"/>
    <property type="match status" value="1"/>
</dbReference>
<feature type="binding site" description="M1 metal binding site" evidence="13">
    <location>
        <position position="173"/>
    </location>
    <ligand>
        <name>Zn(2+)</name>
        <dbReference type="ChEBI" id="CHEBI:29105"/>
    </ligand>
</feature>
<feature type="transmembrane region" description="Helical" evidence="13">
    <location>
        <begin position="78"/>
        <end position="96"/>
    </location>
</feature>
<evidence type="ECO:0000256" key="10">
    <source>
        <dbReference type="ARBA" id="ARBA00023004"/>
    </source>
</evidence>
<organism evidence="14 15">
    <name type="scientific">Teretinema zuelzerae</name>
    <dbReference type="NCBI Taxonomy" id="156"/>
    <lineage>
        <taxon>Bacteria</taxon>
        <taxon>Pseudomonadati</taxon>
        <taxon>Spirochaetota</taxon>
        <taxon>Spirochaetia</taxon>
        <taxon>Spirochaetales</taxon>
        <taxon>Treponemataceae</taxon>
        <taxon>Teretinema</taxon>
    </lineage>
</organism>
<feature type="transmembrane region" description="Helical" evidence="13">
    <location>
        <begin position="12"/>
        <end position="34"/>
    </location>
</feature>
<feature type="binding site" description="M2 metal binding site" evidence="13">
    <location>
        <position position="170"/>
    </location>
    <ligand>
        <name>Fe(2+)</name>
        <dbReference type="ChEBI" id="CHEBI:29033"/>
    </ligand>
</feature>
<name>A0AAE3EHT2_9SPIR</name>
<comment type="subcellular location">
    <subcellularLocation>
        <location evidence="1 13">Cell membrane</location>
        <topology evidence="1 13">Multi-pass membrane protein</topology>
    </subcellularLocation>
</comment>
<feature type="binding site" description="M2 metal binding site" evidence="13">
    <location>
        <position position="144"/>
    </location>
    <ligand>
        <name>Fe(2+)</name>
        <dbReference type="ChEBI" id="CHEBI:29033"/>
    </ligand>
</feature>